<dbReference type="Gene3D" id="3.60.10.10">
    <property type="entry name" value="Endonuclease/exonuclease/phosphatase"/>
    <property type="match status" value="1"/>
</dbReference>
<accession>A0ABW8KWD1</accession>
<dbReference type="GO" id="GO:0004519">
    <property type="term" value="F:endonuclease activity"/>
    <property type="evidence" value="ECO:0007669"/>
    <property type="project" value="UniProtKB-KW"/>
</dbReference>
<feature type="transmembrane region" description="Helical" evidence="1">
    <location>
        <begin position="49"/>
        <end position="67"/>
    </location>
</feature>
<name>A0ABW8KWD1_9GAMM</name>
<evidence type="ECO:0000313" key="4">
    <source>
        <dbReference type="Proteomes" id="UP001620262"/>
    </source>
</evidence>
<feature type="domain" description="Endonuclease/exonuclease/phosphatase" evidence="2">
    <location>
        <begin position="123"/>
        <end position="309"/>
    </location>
</feature>
<gene>
    <name evidence="3" type="ORF">ACI2JU_09485</name>
</gene>
<dbReference type="InterPro" id="IPR036691">
    <property type="entry name" value="Endo/exonu/phosph_ase_sf"/>
</dbReference>
<keyword evidence="3" id="KW-0378">Hydrolase</keyword>
<keyword evidence="4" id="KW-1185">Reference proteome</keyword>
<dbReference type="InterPro" id="IPR005135">
    <property type="entry name" value="Endo/exonuclease/phosphatase"/>
</dbReference>
<reference evidence="3 4" key="1">
    <citation type="submission" date="2024-11" db="EMBL/GenBank/DDBJ databases">
        <title>The Natural Products Discovery Center: Release of the First 8490 Sequenced Strains for Exploring Actinobacteria Biosynthetic Diversity.</title>
        <authorList>
            <person name="Kalkreuter E."/>
            <person name="Kautsar S.A."/>
            <person name="Yang D."/>
            <person name="Bader C.D."/>
            <person name="Teijaro C.N."/>
            <person name="Fluegel L."/>
            <person name="Davis C.M."/>
            <person name="Simpson J.R."/>
            <person name="Lauterbach L."/>
            <person name="Steele A.D."/>
            <person name="Gui C."/>
            <person name="Meng S."/>
            <person name="Li G."/>
            <person name="Viehrig K."/>
            <person name="Ye F."/>
            <person name="Su P."/>
            <person name="Kiefer A.F."/>
            <person name="Nichols A."/>
            <person name="Cepeda A.J."/>
            <person name="Yan W."/>
            <person name="Fan B."/>
            <person name="Jiang Y."/>
            <person name="Adhikari A."/>
            <person name="Zheng C.-J."/>
            <person name="Schuster L."/>
            <person name="Cowan T.M."/>
            <person name="Smanski M.J."/>
            <person name="Chevrette M.G."/>
            <person name="De Carvalho L.P.S."/>
            <person name="Shen B."/>
        </authorList>
    </citation>
    <scope>NUCLEOTIDE SEQUENCE [LARGE SCALE GENOMIC DNA]</scope>
    <source>
        <strain evidence="3 4">NPDC078403</strain>
    </source>
</reference>
<dbReference type="Pfam" id="PF03372">
    <property type="entry name" value="Exo_endo_phos"/>
    <property type="match status" value="1"/>
</dbReference>
<evidence type="ECO:0000313" key="3">
    <source>
        <dbReference type="EMBL" id="MFK3864106.1"/>
    </source>
</evidence>
<keyword evidence="1" id="KW-1133">Transmembrane helix</keyword>
<keyword evidence="3" id="KW-0255">Endonuclease</keyword>
<evidence type="ECO:0000259" key="2">
    <source>
        <dbReference type="Pfam" id="PF03372"/>
    </source>
</evidence>
<feature type="transmembrane region" description="Helical" evidence="1">
    <location>
        <begin position="21"/>
        <end position="43"/>
    </location>
</feature>
<comment type="caution">
    <text evidence="3">The sequence shown here is derived from an EMBL/GenBank/DDBJ whole genome shotgun (WGS) entry which is preliminary data.</text>
</comment>
<protein>
    <submittedName>
        <fullName evidence="3">Endonuclease/exonuclease/phosphatase family protein</fullName>
    </submittedName>
</protein>
<keyword evidence="1" id="KW-0472">Membrane</keyword>
<keyword evidence="1" id="KW-0812">Transmembrane</keyword>
<feature type="transmembrane region" description="Helical" evidence="1">
    <location>
        <begin position="74"/>
        <end position="93"/>
    </location>
</feature>
<dbReference type="SUPFAM" id="SSF56219">
    <property type="entry name" value="DNase I-like"/>
    <property type="match status" value="1"/>
</dbReference>
<dbReference type="RefSeq" id="WP_404675292.1">
    <property type="nucleotide sequence ID" value="NZ_JBJDOT010000010.1"/>
</dbReference>
<keyword evidence="3" id="KW-0540">Nuclease</keyword>
<sequence>MLKFLNDNNGDLLQKKRLVKFFVAAAAFMLIAIAYNPSQYYYADLLVSLRMPLLVIALCFAMLLLIIKATYLGGSLSIICLISLSSLLPLHSLPSEQTKNAISIKQINLNYSNPFIESHLVRLQKQSWDVLILQEFSDLNRHLLSRFLTKASLFGYREVEGIPYGIVVISRLPIIYRQQVKLQGDRLGYIKLRLLFNNEVITTYIAHPPSPRTKQHWENRNILLAALHAATIQEQTPWLIAGDLNIVPWSRYFSWQSTQSCYGANPYSSFMPLNIKPTLLTGLPIDHCVFDEQFTLNSLIVSNFAGSDHKMLSYSLSLHD</sequence>
<dbReference type="Proteomes" id="UP001620262">
    <property type="component" value="Unassembled WGS sequence"/>
</dbReference>
<evidence type="ECO:0000256" key="1">
    <source>
        <dbReference type="SAM" id="Phobius"/>
    </source>
</evidence>
<proteinExistence type="predicted"/>
<dbReference type="EMBL" id="JBJDOT010000010">
    <property type="protein sequence ID" value="MFK3864106.1"/>
    <property type="molecule type" value="Genomic_DNA"/>
</dbReference>
<organism evidence="3 4">
    <name type="scientific">Pseudoalteromonas rhizosphaerae</name>
    <dbReference type="NCBI Taxonomy" id="2518973"/>
    <lineage>
        <taxon>Bacteria</taxon>
        <taxon>Pseudomonadati</taxon>
        <taxon>Pseudomonadota</taxon>
        <taxon>Gammaproteobacteria</taxon>
        <taxon>Alteromonadales</taxon>
        <taxon>Pseudoalteromonadaceae</taxon>
        <taxon>Pseudoalteromonas</taxon>
    </lineage>
</organism>